<accession>A0A1I5Z886</accession>
<dbReference type="EMBL" id="FOXS01000003">
    <property type="protein sequence ID" value="SFQ52654.1"/>
    <property type="molecule type" value="Genomic_DNA"/>
</dbReference>
<dbReference type="OrthoDB" id="798073at2"/>
<feature type="domain" description="Helix-turn-helix" evidence="1">
    <location>
        <begin position="69"/>
        <end position="113"/>
    </location>
</feature>
<sequence>MPKQTPQPPSILLKAEVHSDTYPLVTEAFASFLAALDRRTRETISEQWSWLQANTNAEVSTLGKDEPITVEKTAELLDVAPQTVLVWRKRGLLIGYKLGNRVYFKRSEVLAALKVQSTPDGRRKYARRQYEQKAR</sequence>
<dbReference type="InterPro" id="IPR009061">
    <property type="entry name" value="DNA-bd_dom_put_sf"/>
</dbReference>
<protein>
    <submittedName>
        <fullName evidence="2">Helix-turn-helix domain-containing protein</fullName>
    </submittedName>
</protein>
<dbReference type="STRING" id="1227077.SAMN04515668_2803"/>
<reference evidence="3" key="1">
    <citation type="submission" date="2016-10" db="EMBL/GenBank/DDBJ databases">
        <authorList>
            <person name="Varghese N."/>
            <person name="Submissions S."/>
        </authorList>
    </citation>
    <scope>NUCLEOTIDE SEQUENCE [LARGE SCALE GENOMIC DNA]</scope>
    <source>
        <strain evidence="3">OR362-8,ATCC BAA-1266,JCM 13504</strain>
    </source>
</reference>
<evidence type="ECO:0000313" key="2">
    <source>
        <dbReference type="EMBL" id="SFQ52654.1"/>
    </source>
</evidence>
<organism evidence="2 3">
    <name type="scientific">Hymenobacter arizonensis</name>
    <name type="common">Siccationidurans arizonensis</name>
    <dbReference type="NCBI Taxonomy" id="1227077"/>
    <lineage>
        <taxon>Bacteria</taxon>
        <taxon>Pseudomonadati</taxon>
        <taxon>Bacteroidota</taxon>
        <taxon>Cytophagia</taxon>
        <taxon>Cytophagales</taxon>
        <taxon>Hymenobacteraceae</taxon>
        <taxon>Hymenobacter</taxon>
    </lineage>
</organism>
<evidence type="ECO:0000259" key="1">
    <source>
        <dbReference type="Pfam" id="PF12728"/>
    </source>
</evidence>
<evidence type="ECO:0000313" key="3">
    <source>
        <dbReference type="Proteomes" id="UP000199029"/>
    </source>
</evidence>
<dbReference type="AlphaFoldDB" id="A0A1I5Z886"/>
<gene>
    <name evidence="2" type="ORF">SAMN04515668_2803</name>
</gene>
<dbReference type="Proteomes" id="UP000199029">
    <property type="component" value="Unassembled WGS sequence"/>
</dbReference>
<proteinExistence type="predicted"/>
<dbReference type="Pfam" id="PF12728">
    <property type="entry name" value="HTH_17"/>
    <property type="match status" value="1"/>
</dbReference>
<keyword evidence="3" id="KW-1185">Reference proteome</keyword>
<dbReference type="SUPFAM" id="SSF46955">
    <property type="entry name" value="Putative DNA-binding domain"/>
    <property type="match status" value="1"/>
</dbReference>
<name>A0A1I5Z886_HYMAR</name>
<dbReference type="InterPro" id="IPR041657">
    <property type="entry name" value="HTH_17"/>
</dbReference>
<dbReference type="RefSeq" id="WP_092674260.1">
    <property type="nucleotide sequence ID" value="NZ_FOXS01000003.1"/>
</dbReference>